<sequence length="47" mass="5610">MLKNSVVLERDYRVYHITLLPKKKYISLHFDSPAIEYSGPTLHFFKL</sequence>
<reference evidence="1" key="1">
    <citation type="submission" date="2014-11" db="EMBL/GenBank/DDBJ databases">
        <authorList>
            <person name="Amaro Gonzalez C."/>
        </authorList>
    </citation>
    <scope>NUCLEOTIDE SEQUENCE</scope>
</reference>
<dbReference type="AlphaFoldDB" id="A0A0E9PMP2"/>
<dbReference type="EMBL" id="GBXM01102681">
    <property type="protein sequence ID" value="JAH05896.1"/>
    <property type="molecule type" value="Transcribed_RNA"/>
</dbReference>
<proteinExistence type="predicted"/>
<evidence type="ECO:0000313" key="1">
    <source>
        <dbReference type="EMBL" id="JAH05896.1"/>
    </source>
</evidence>
<name>A0A0E9PMP2_ANGAN</name>
<organism evidence="1">
    <name type="scientific">Anguilla anguilla</name>
    <name type="common">European freshwater eel</name>
    <name type="synonym">Muraena anguilla</name>
    <dbReference type="NCBI Taxonomy" id="7936"/>
    <lineage>
        <taxon>Eukaryota</taxon>
        <taxon>Metazoa</taxon>
        <taxon>Chordata</taxon>
        <taxon>Craniata</taxon>
        <taxon>Vertebrata</taxon>
        <taxon>Euteleostomi</taxon>
        <taxon>Actinopterygii</taxon>
        <taxon>Neopterygii</taxon>
        <taxon>Teleostei</taxon>
        <taxon>Anguilliformes</taxon>
        <taxon>Anguillidae</taxon>
        <taxon>Anguilla</taxon>
    </lineage>
</organism>
<reference evidence="1" key="2">
    <citation type="journal article" date="2015" name="Fish Shellfish Immunol.">
        <title>Early steps in the European eel (Anguilla anguilla)-Vibrio vulnificus interaction in the gills: Role of the RtxA13 toxin.</title>
        <authorList>
            <person name="Callol A."/>
            <person name="Pajuelo D."/>
            <person name="Ebbesson L."/>
            <person name="Teles M."/>
            <person name="MacKenzie S."/>
            <person name="Amaro C."/>
        </authorList>
    </citation>
    <scope>NUCLEOTIDE SEQUENCE</scope>
</reference>
<protein>
    <submittedName>
        <fullName evidence="1">Uncharacterized protein</fullName>
    </submittedName>
</protein>
<accession>A0A0E9PMP2</accession>